<evidence type="ECO:0000259" key="6">
    <source>
        <dbReference type="PROSITE" id="PS50181"/>
    </source>
</evidence>
<dbReference type="InterPro" id="IPR001199">
    <property type="entry name" value="Cyt_B5-like_heme/steroid-bd"/>
</dbReference>
<dbReference type="EnsemblProtists" id="PYU1_T004564">
    <property type="protein sequence ID" value="PYU1_T004564"/>
    <property type="gene ID" value="PYU1_G004553"/>
</dbReference>
<dbReference type="SUPFAM" id="SSF81383">
    <property type="entry name" value="F-box domain"/>
    <property type="match status" value="1"/>
</dbReference>
<dbReference type="InterPro" id="IPR018506">
    <property type="entry name" value="Cyt_B5_heme-BS"/>
</dbReference>
<dbReference type="Gene3D" id="1.20.1280.50">
    <property type="match status" value="1"/>
</dbReference>
<evidence type="ECO:0000313" key="8">
    <source>
        <dbReference type="EnsemblProtists" id="PYU1_T004564"/>
    </source>
</evidence>
<accession>K3WHX2</accession>
<dbReference type="GO" id="GO:0020037">
    <property type="term" value="F:heme binding"/>
    <property type="evidence" value="ECO:0007669"/>
    <property type="project" value="UniProtKB-UniRule"/>
</dbReference>
<dbReference type="eggNOG" id="ENOG502S6NW">
    <property type="taxonomic scope" value="Eukaryota"/>
</dbReference>
<dbReference type="PANTHER" id="PTHR19359:SF25">
    <property type="entry name" value="CYTOCHROME B5 HEME-BINDING DOMAIN-CONTAINING PROTEIN"/>
    <property type="match status" value="1"/>
</dbReference>
<keyword evidence="9" id="KW-1185">Reference proteome</keyword>
<name>K3WHX2_GLOUD</name>
<dbReference type="Gene3D" id="3.10.120.10">
    <property type="entry name" value="Cytochrome b5-like heme/steroid binding domain"/>
    <property type="match status" value="1"/>
</dbReference>
<dbReference type="GO" id="GO:0016020">
    <property type="term" value="C:membrane"/>
    <property type="evidence" value="ECO:0007669"/>
    <property type="project" value="TreeGrafter"/>
</dbReference>
<dbReference type="PROSITE" id="PS50181">
    <property type="entry name" value="FBOX"/>
    <property type="match status" value="1"/>
</dbReference>
<evidence type="ECO:0000313" key="9">
    <source>
        <dbReference type="Proteomes" id="UP000019132"/>
    </source>
</evidence>
<dbReference type="InterPro" id="IPR001810">
    <property type="entry name" value="F-box_dom"/>
</dbReference>
<proteinExistence type="inferred from homology"/>
<evidence type="ECO:0000256" key="3">
    <source>
        <dbReference type="ARBA" id="ARBA00023004"/>
    </source>
</evidence>
<dbReference type="Proteomes" id="UP000019132">
    <property type="component" value="Unassembled WGS sequence"/>
</dbReference>
<dbReference type="SUPFAM" id="SSF55856">
    <property type="entry name" value="Cytochrome b5-like heme/steroid binding domain"/>
    <property type="match status" value="1"/>
</dbReference>
<sequence length="417" mass="46655">MSALPAPRPVAYCRSNSSSNDEAVAVAGLGLPRMPVLVNSPRHKEADDATAPVVVVPPNVTKGNRLVQFMVFSAVACTLYQFVTHGSSQLTMKTDTTVGAQFGSSEYTCILACMGLFGLIRHKAKEAKKRAVDEEVEDEDDELTRELRLTEKLVRNQRKHTGKNENVAAIKKNRQSPTNACKNAVADTDVLSNQQQPPGIEALPLDVLHELLLFLSPKDLAACPMVSKQMNVVTGDASDSLWRLVFQRDFEETGERFQVVFPIESWRQFYFQHHLSRAVEIARLLGLQEDKKCVAIEDHVYDVTAFLHSHPGGYHVIGDVIGTDATEIWDQFQHSQEAKESMKEFMVDDPILCNREAHPRLHGNLAIVITRWQRISWCITNAHNFGPMASTFTDVVLRFHARSIKKSRDLATPRVSN</sequence>
<feature type="domain" description="Cytochrome b5 heme-binding" evidence="7">
    <location>
        <begin position="294"/>
        <end position="347"/>
    </location>
</feature>
<feature type="domain" description="F-box" evidence="6">
    <location>
        <begin position="197"/>
        <end position="245"/>
    </location>
</feature>
<dbReference type="InterPro" id="IPR036047">
    <property type="entry name" value="F-box-like_dom_sf"/>
</dbReference>
<keyword evidence="3 5" id="KW-0408">Iron</keyword>
<dbReference type="Pfam" id="PF00173">
    <property type="entry name" value="Cyt-b5"/>
    <property type="match status" value="1"/>
</dbReference>
<reference evidence="8" key="3">
    <citation type="submission" date="2015-02" db="UniProtKB">
        <authorList>
            <consortium name="EnsemblProtists"/>
        </authorList>
    </citation>
    <scope>IDENTIFICATION</scope>
    <source>
        <strain evidence="8">DAOM BR144</strain>
    </source>
</reference>
<dbReference type="PROSITE" id="PS00191">
    <property type="entry name" value="CYTOCHROME_B5_1"/>
    <property type="match status" value="1"/>
</dbReference>
<dbReference type="InterPro" id="IPR036400">
    <property type="entry name" value="Cyt_B5-like_heme/steroid_sf"/>
</dbReference>
<dbReference type="InParanoid" id="K3WHX2"/>
<organism evidence="8 9">
    <name type="scientific">Globisporangium ultimum (strain ATCC 200006 / CBS 805.95 / DAOM BR144)</name>
    <name type="common">Pythium ultimum</name>
    <dbReference type="NCBI Taxonomy" id="431595"/>
    <lineage>
        <taxon>Eukaryota</taxon>
        <taxon>Sar</taxon>
        <taxon>Stramenopiles</taxon>
        <taxon>Oomycota</taxon>
        <taxon>Peronosporomycetes</taxon>
        <taxon>Pythiales</taxon>
        <taxon>Pythiaceae</taxon>
        <taxon>Globisporangium</taxon>
    </lineage>
</organism>
<evidence type="ECO:0000256" key="2">
    <source>
        <dbReference type="ARBA" id="ARBA00022723"/>
    </source>
</evidence>
<dbReference type="Pfam" id="PF12937">
    <property type="entry name" value="F-box-like"/>
    <property type="match status" value="1"/>
</dbReference>
<evidence type="ECO:0000256" key="5">
    <source>
        <dbReference type="RuleBase" id="RU362121"/>
    </source>
</evidence>
<protein>
    <recommendedName>
        <fullName evidence="10">Cytochrome b5 heme-binding domain-containing protein</fullName>
    </recommendedName>
</protein>
<comment type="similarity">
    <text evidence="4 5">Belongs to the cytochrome b5 family.</text>
</comment>
<dbReference type="EMBL" id="GL376631">
    <property type="status" value="NOT_ANNOTATED_CDS"/>
    <property type="molecule type" value="Genomic_DNA"/>
</dbReference>
<evidence type="ECO:0008006" key="10">
    <source>
        <dbReference type="Google" id="ProtNLM"/>
    </source>
</evidence>
<dbReference type="OMA" id="WRQFYFQ"/>
<dbReference type="STRING" id="431595.K3WHX2"/>
<keyword evidence="1 5" id="KW-0349">Heme</keyword>
<dbReference type="InterPro" id="IPR050668">
    <property type="entry name" value="Cytochrome_b5"/>
</dbReference>
<dbReference type="PRINTS" id="PR00363">
    <property type="entry name" value="CYTOCHROMEB5"/>
</dbReference>
<evidence type="ECO:0000259" key="7">
    <source>
        <dbReference type="PROSITE" id="PS50255"/>
    </source>
</evidence>
<dbReference type="PROSITE" id="PS50255">
    <property type="entry name" value="CYTOCHROME_B5_2"/>
    <property type="match status" value="1"/>
</dbReference>
<dbReference type="HOGENOM" id="CLU_732548_0_0_1"/>
<dbReference type="VEuPathDB" id="FungiDB:PYU1_G004553"/>
<keyword evidence="2 5" id="KW-0479">Metal-binding</keyword>
<evidence type="ECO:0000256" key="1">
    <source>
        <dbReference type="ARBA" id="ARBA00022617"/>
    </source>
</evidence>
<evidence type="ECO:0000256" key="4">
    <source>
        <dbReference type="ARBA" id="ARBA00038168"/>
    </source>
</evidence>
<dbReference type="PANTHER" id="PTHR19359">
    <property type="entry name" value="CYTOCHROME B5"/>
    <property type="match status" value="1"/>
</dbReference>
<dbReference type="GO" id="GO:0046872">
    <property type="term" value="F:metal ion binding"/>
    <property type="evidence" value="ECO:0007669"/>
    <property type="project" value="UniProtKB-UniRule"/>
</dbReference>
<reference evidence="9" key="2">
    <citation type="submission" date="2010-04" db="EMBL/GenBank/DDBJ databases">
        <authorList>
            <person name="Buell R."/>
            <person name="Hamilton J."/>
            <person name="Hostetler J."/>
        </authorList>
    </citation>
    <scope>NUCLEOTIDE SEQUENCE [LARGE SCALE GENOMIC DNA]</scope>
    <source>
        <strain evidence="9">DAOM:BR144</strain>
    </source>
</reference>
<reference evidence="9" key="1">
    <citation type="journal article" date="2010" name="Genome Biol.">
        <title>Genome sequence of the necrotrophic plant pathogen Pythium ultimum reveals original pathogenicity mechanisms and effector repertoire.</title>
        <authorList>
            <person name="Levesque C.A."/>
            <person name="Brouwer H."/>
            <person name="Cano L."/>
            <person name="Hamilton J.P."/>
            <person name="Holt C."/>
            <person name="Huitema E."/>
            <person name="Raffaele S."/>
            <person name="Robideau G.P."/>
            <person name="Thines M."/>
            <person name="Win J."/>
            <person name="Zerillo M.M."/>
            <person name="Beakes G.W."/>
            <person name="Boore J.L."/>
            <person name="Busam D."/>
            <person name="Dumas B."/>
            <person name="Ferriera S."/>
            <person name="Fuerstenberg S.I."/>
            <person name="Gachon C.M."/>
            <person name="Gaulin E."/>
            <person name="Govers F."/>
            <person name="Grenville-Briggs L."/>
            <person name="Horner N."/>
            <person name="Hostetler J."/>
            <person name="Jiang R.H."/>
            <person name="Johnson J."/>
            <person name="Krajaejun T."/>
            <person name="Lin H."/>
            <person name="Meijer H.J."/>
            <person name="Moore B."/>
            <person name="Morris P."/>
            <person name="Phuntmart V."/>
            <person name="Puiu D."/>
            <person name="Shetty J."/>
            <person name="Stajich J.E."/>
            <person name="Tripathy S."/>
            <person name="Wawra S."/>
            <person name="van West P."/>
            <person name="Whitty B.R."/>
            <person name="Coutinho P.M."/>
            <person name="Henrissat B."/>
            <person name="Martin F."/>
            <person name="Thomas P.D."/>
            <person name="Tyler B.M."/>
            <person name="De Vries R.P."/>
            <person name="Kamoun S."/>
            <person name="Yandell M."/>
            <person name="Tisserat N."/>
            <person name="Buell C.R."/>
        </authorList>
    </citation>
    <scope>NUCLEOTIDE SEQUENCE</scope>
    <source>
        <strain evidence="9">DAOM:BR144</strain>
    </source>
</reference>
<dbReference type="AlphaFoldDB" id="K3WHX2"/>
<dbReference type="SMART" id="SM01117">
    <property type="entry name" value="Cyt-b5"/>
    <property type="match status" value="1"/>
</dbReference>